<dbReference type="SUPFAM" id="SSF161098">
    <property type="entry name" value="MetI-like"/>
    <property type="match status" value="1"/>
</dbReference>
<dbReference type="GO" id="GO:0005886">
    <property type="term" value="C:plasma membrane"/>
    <property type="evidence" value="ECO:0007669"/>
    <property type="project" value="UniProtKB-SubCell"/>
</dbReference>
<evidence type="ECO:0000256" key="1">
    <source>
        <dbReference type="ARBA" id="ARBA00004429"/>
    </source>
</evidence>
<feature type="transmembrane region" description="Helical" evidence="8">
    <location>
        <begin position="173"/>
        <end position="198"/>
    </location>
</feature>
<dbReference type="InterPro" id="IPR035906">
    <property type="entry name" value="MetI-like_sf"/>
</dbReference>
<dbReference type="GO" id="GO:0055085">
    <property type="term" value="P:transmembrane transport"/>
    <property type="evidence" value="ECO:0007669"/>
    <property type="project" value="InterPro"/>
</dbReference>
<evidence type="ECO:0000256" key="2">
    <source>
        <dbReference type="ARBA" id="ARBA00022448"/>
    </source>
</evidence>
<keyword evidence="5 8" id="KW-0812">Transmembrane</keyword>
<dbReference type="Gene3D" id="1.10.3720.10">
    <property type="entry name" value="MetI-like"/>
    <property type="match status" value="1"/>
</dbReference>
<evidence type="ECO:0000256" key="3">
    <source>
        <dbReference type="ARBA" id="ARBA00022475"/>
    </source>
</evidence>
<comment type="subcellular location">
    <subcellularLocation>
        <location evidence="1">Cell inner membrane</location>
        <topology evidence="1">Multi-pass membrane protein</topology>
    </subcellularLocation>
    <subcellularLocation>
        <location evidence="8">Cell membrane</location>
        <topology evidence="8">Multi-pass membrane protein</topology>
    </subcellularLocation>
</comment>
<evidence type="ECO:0000313" key="10">
    <source>
        <dbReference type="EMBL" id="VTR30946.1"/>
    </source>
</evidence>
<keyword evidence="3" id="KW-1003">Cell membrane</keyword>
<feature type="transmembrane region" description="Helical" evidence="8">
    <location>
        <begin position="95"/>
        <end position="116"/>
    </location>
</feature>
<name>A0A4U9UD63_SERFO</name>
<evidence type="ECO:0000256" key="8">
    <source>
        <dbReference type="RuleBase" id="RU363032"/>
    </source>
</evidence>
<proteinExistence type="inferred from homology"/>
<accession>A0A4U9UD63</accession>
<feature type="transmembrane region" description="Helical" evidence="8">
    <location>
        <begin position="233"/>
        <end position="252"/>
    </location>
</feature>
<dbReference type="PANTHER" id="PTHR43744:SF3">
    <property type="entry name" value="LACTOSE TRANSPORT SYSTEM PERMEASE PROTEIN LACG"/>
    <property type="match status" value="1"/>
</dbReference>
<dbReference type="Pfam" id="PF00528">
    <property type="entry name" value="BPD_transp_1"/>
    <property type="match status" value="1"/>
</dbReference>
<gene>
    <name evidence="10" type="primary">ycjP_2</name>
    <name evidence="10" type="ORF">NCTC12965_03144</name>
</gene>
<keyword evidence="4" id="KW-0997">Cell inner membrane</keyword>
<evidence type="ECO:0000256" key="5">
    <source>
        <dbReference type="ARBA" id="ARBA00022692"/>
    </source>
</evidence>
<keyword evidence="7 8" id="KW-0472">Membrane</keyword>
<sequence>MIYALLLVVFVGPFWGIVATAFSGAPVKPGELLAWPNQFSLENFIFAWNDIGVWQYLLNSMVVVFFGTILQVSVSALAAYALARKKFVGVSLVSLVILSTMMLPEEVIAIPLYMIINWKLPVIDASLYNTYLGMIMPVVGWAFSIFVLSEFMAAIPKELEEAARIDGANEWQIFFHVILPLVKPALGTVVTFGFIMIWDQYLLPLIVINRDSLNTIPVILGTLRTDESITPNIFIAITLLAMLPSIIVYLGLQKHFNRGIMSGAVKG</sequence>
<dbReference type="AlphaFoldDB" id="A0A4U9UD63"/>
<comment type="similarity">
    <text evidence="8">Belongs to the binding-protein-dependent transport system permease family.</text>
</comment>
<organism evidence="10">
    <name type="scientific">Serratia fonticola</name>
    <dbReference type="NCBI Taxonomy" id="47917"/>
    <lineage>
        <taxon>Bacteria</taxon>
        <taxon>Pseudomonadati</taxon>
        <taxon>Pseudomonadota</taxon>
        <taxon>Gammaproteobacteria</taxon>
        <taxon>Enterobacterales</taxon>
        <taxon>Yersiniaceae</taxon>
        <taxon>Serratia</taxon>
    </lineage>
</organism>
<evidence type="ECO:0000256" key="7">
    <source>
        <dbReference type="ARBA" id="ARBA00023136"/>
    </source>
</evidence>
<evidence type="ECO:0000256" key="4">
    <source>
        <dbReference type="ARBA" id="ARBA00022519"/>
    </source>
</evidence>
<dbReference type="EMBL" id="CABEEZ010000068">
    <property type="protein sequence ID" value="VTR30946.1"/>
    <property type="molecule type" value="Genomic_DNA"/>
</dbReference>
<keyword evidence="2 8" id="KW-0813">Transport</keyword>
<dbReference type="CDD" id="cd06261">
    <property type="entry name" value="TM_PBP2"/>
    <property type="match status" value="1"/>
</dbReference>
<dbReference type="PANTHER" id="PTHR43744">
    <property type="entry name" value="ABC TRANSPORTER PERMEASE PROTEIN MG189-RELATED-RELATED"/>
    <property type="match status" value="1"/>
</dbReference>
<evidence type="ECO:0000256" key="6">
    <source>
        <dbReference type="ARBA" id="ARBA00022989"/>
    </source>
</evidence>
<dbReference type="InterPro" id="IPR000515">
    <property type="entry name" value="MetI-like"/>
</dbReference>
<dbReference type="PROSITE" id="PS50928">
    <property type="entry name" value="ABC_TM1"/>
    <property type="match status" value="1"/>
</dbReference>
<feature type="transmembrane region" description="Helical" evidence="8">
    <location>
        <begin position="56"/>
        <end position="83"/>
    </location>
</feature>
<keyword evidence="6 8" id="KW-1133">Transmembrane helix</keyword>
<evidence type="ECO:0000259" key="9">
    <source>
        <dbReference type="PROSITE" id="PS50928"/>
    </source>
</evidence>
<reference evidence="10" key="1">
    <citation type="submission" date="2019-05" db="EMBL/GenBank/DDBJ databases">
        <authorList>
            <consortium name="Pathogen Informatics"/>
        </authorList>
    </citation>
    <scope>NUCLEOTIDE SEQUENCE [LARGE SCALE GENOMIC DNA]</scope>
    <source>
        <strain evidence="10">NCTC12965</strain>
    </source>
</reference>
<feature type="transmembrane region" description="Helical" evidence="8">
    <location>
        <begin position="128"/>
        <end position="152"/>
    </location>
</feature>
<feature type="domain" description="ABC transmembrane type-1" evidence="9">
    <location>
        <begin position="57"/>
        <end position="252"/>
    </location>
</feature>
<protein>
    <submittedName>
        <fullName evidence="10">Inner membrane ABC transporter permease protein ycjP</fullName>
    </submittedName>
</protein>